<dbReference type="AlphaFoldDB" id="N1QCD3"/>
<dbReference type="eggNOG" id="ENOG502T1ZW">
    <property type="taxonomic scope" value="Eukaryota"/>
</dbReference>
<evidence type="ECO:0000313" key="1">
    <source>
        <dbReference type="EMBL" id="EME89162.1"/>
    </source>
</evidence>
<dbReference type="STRING" id="383855.N1QCD3"/>
<proteinExistence type="predicted"/>
<dbReference type="VEuPathDB" id="FungiDB:MYCFIDRAFT_170670"/>
<organism evidence="1 2">
    <name type="scientific">Pseudocercospora fijiensis (strain CIRAD86)</name>
    <name type="common">Black leaf streak disease fungus</name>
    <name type="synonym">Mycosphaerella fijiensis</name>
    <dbReference type="NCBI Taxonomy" id="383855"/>
    <lineage>
        <taxon>Eukaryota</taxon>
        <taxon>Fungi</taxon>
        <taxon>Dikarya</taxon>
        <taxon>Ascomycota</taxon>
        <taxon>Pezizomycotina</taxon>
        <taxon>Dothideomycetes</taxon>
        <taxon>Dothideomycetidae</taxon>
        <taxon>Mycosphaerellales</taxon>
        <taxon>Mycosphaerellaceae</taxon>
        <taxon>Pseudocercospora</taxon>
    </lineage>
</organism>
<sequence length="1008" mass="113406">MAGMDRSRWVMRSGVYGRVEIAGVVMGISMDVDGFAKDAGRSVRAEQPDVTDAIRSRYQAVKPSSSSSSSSNSGLENGSVEYVARGAGDALYQTLANCTQSSSEGAREARRRGGCEKRQGANRTLSVARRTFDLTWRGSCVTRELALPRDVRAPCIQAVISVLHNSSMGVYQVSGRKGCIHGIIYNVYTIYWMSRAWPLKPPVREQGPCSKLLDGSCLPTSTSIEYTSRRARALTALERMCLQTSVSTSSTPLCHVANTITVHSVIPRDQRLLFTYFTQQHIMLGGASLVSLLWAATPRDCVARTMTFESSLTFHFISSRKYTMTLSWVQRRSRVGPAGELQYKYLIKPAQAFLIPSSSSQTQERIIGIQSALALIKPSSPAIGRILYQTASSLPHPLFARCRWLGMSYVDYVYLAPTIWLASRILTCRLALHFFHAFLFGKMNGDQFKRVFLDHSQPLPPQEKARVERILTQLAELVTIIFTRMEKPCHDAQTRPNGSYRRDSSGTKSIIELPTSLLTEIDLAKLPPEALLRRWAIGAVSVVHECSHCLSNAVIGPDLELRFENDEFQELGFAFEQFVLGGVLQLDHKGTSRESLNLRTVPTHELHAVATNTPVIEELRSKVLTVIEGETLVRMFDQSRCKADLDLARPELHIHHVIFTSIGQVNFFLSKFGLKLTERPSVPEPNQRRLQATINTLREIGRFDRPDALNPDACTSISELLEAWVASHQNIVITRAHFINLEDAEYHLLKPAIILFEKLITSPQALKFWYTLLYNSRKKIKDIQNLSRLRIFPQSHPLSSKQTTRIHKRLKETSQHFITILSSQNNIELTGDGVTFTLRGTRSTLVIIAITFSALTLALSTNSLRELQKHYLRVALTLTHEFAHAFHLIHNPNDLEPFFNDDSFAELGFALLKFLLGGDAGYQISETPGFVVRRVGTHEVWEKYEKAGTPFAITEKLPRREQWRVSDEWVQRLFTERFWEEDVVRTEGLALVVGKKGEQISGSSLCQK</sequence>
<dbReference type="KEGG" id="pfj:MYCFIDRAFT_170670"/>
<dbReference type="Proteomes" id="UP000016932">
    <property type="component" value="Unassembled WGS sequence"/>
</dbReference>
<evidence type="ECO:0000313" key="2">
    <source>
        <dbReference type="Proteomes" id="UP000016932"/>
    </source>
</evidence>
<protein>
    <submittedName>
        <fullName evidence="1">Uncharacterized protein</fullName>
    </submittedName>
</protein>
<dbReference type="OrthoDB" id="10254945at2759"/>
<dbReference type="RefSeq" id="XP_007921904.1">
    <property type="nucleotide sequence ID" value="XM_007923713.1"/>
</dbReference>
<keyword evidence="2" id="KW-1185">Reference proteome</keyword>
<dbReference type="HOGENOM" id="CLU_298283_0_0_1"/>
<dbReference type="EMBL" id="KB446555">
    <property type="protein sequence ID" value="EME89162.1"/>
    <property type="molecule type" value="Genomic_DNA"/>
</dbReference>
<accession>N1QCD3</accession>
<reference evidence="1 2" key="1">
    <citation type="journal article" date="2012" name="PLoS Pathog.">
        <title>Diverse lifestyles and strategies of plant pathogenesis encoded in the genomes of eighteen Dothideomycetes fungi.</title>
        <authorList>
            <person name="Ohm R.A."/>
            <person name="Feau N."/>
            <person name="Henrissat B."/>
            <person name="Schoch C.L."/>
            <person name="Horwitz B.A."/>
            <person name="Barry K.W."/>
            <person name="Condon B.J."/>
            <person name="Copeland A.C."/>
            <person name="Dhillon B."/>
            <person name="Glaser F."/>
            <person name="Hesse C.N."/>
            <person name="Kosti I."/>
            <person name="LaButti K."/>
            <person name="Lindquist E.A."/>
            <person name="Lucas S."/>
            <person name="Salamov A.A."/>
            <person name="Bradshaw R.E."/>
            <person name="Ciuffetti L."/>
            <person name="Hamelin R.C."/>
            <person name="Kema G.H.J."/>
            <person name="Lawrence C."/>
            <person name="Scott J.A."/>
            <person name="Spatafora J.W."/>
            <person name="Turgeon B.G."/>
            <person name="de Wit P.J.G.M."/>
            <person name="Zhong S."/>
            <person name="Goodwin S.B."/>
            <person name="Grigoriev I.V."/>
        </authorList>
    </citation>
    <scope>NUCLEOTIDE SEQUENCE [LARGE SCALE GENOMIC DNA]</scope>
    <source>
        <strain evidence="1 2">CIRAD86</strain>
    </source>
</reference>
<gene>
    <name evidence="1" type="ORF">MYCFIDRAFT_170670</name>
</gene>
<dbReference type="GeneID" id="19332528"/>
<name>N1QCD3_PSEFD</name>